<keyword evidence="4" id="KW-0804">Transcription</keyword>
<dbReference type="InterPro" id="IPR005158">
    <property type="entry name" value="BTAD"/>
</dbReference>
<dbReference type="SUPFAM" id="SSF48452">
    <property type="entry name" value="TPR-like"/>
    <property type="match status" value="1"/>
</dbReference>
<proteinExistence type="inferred from homology"/>
<dbReference type="Pfam" id="PF03704">
    <property type="entry name" value="BTAD"/>
    <property type="match status" value="1"/>
</dbReference>
<gene>
    <name evidence="7" type="ORF">F4553_001147</name>
</gene>
<reference evidence="7 8" key="1">
    <citation type="submission" date="2020-08" db="EMBL/GenBank/DDBJ databases">
        <title>Sequencing the genomes of 1000 actinobacteria strains.</title>
        <authorList>
            <person name="Klenk H.-P."/>
        </authorList>
    </citation>
    <scope>NUCLEOTIDE SEQUENCE [LARGE SCALE GENOMIC DNA]</scope>
    <source>
        <strain evidence="7 8">DSM 45362</strain>
    </source>
</reference>
<dbReference type="InterPro" id="IPR016032">
    <property type="entry name" value="Sig_transdc_resp-reg_C-effctor"/>
</dbReference>
<dbReference type="PROSITE" id="PS51755">
    <property type="entry name" value="OMPR_PHOB"/>
    <property type="match status" value="1"/>
</dbReference>
<dbReference type="GO" id="GO:0003677">
    <property type="term" value="F:DNA binding"/>
    <property type="evidence" value="ECO:0007669"/>
    <property type="project" value="UniProtKB-UniRule"/>
</dbReference>
<evidence type="ECO:0000259" key="6">
    <source>
        <dbReference type="PROSITE" id="PS51755"/>
    </source>
</evidence>
<dbReference type="SMART" id="SM01043">
    <property type="entry name" value="BTAD"/>
    <property type="match status" value="1"/>
</dbReference>
<evidence type="ECO:0000256" key="5">
    <source>
        <dbReference type="PROSITE-ProRule" id="PRU01091"/>
    </source>
</evidence>
<dbReference type="CDD" id="cd15831">
    <property type="entry name" value="BTAD"/>
    <property type="match status" value="1"/>
</dbReference>
<dbReference type="PANTHER" id="PTHR35807">
    <property type="entry name" value="TRANSCRIPTIONAL REGULATOR REDD-RELATED"/>
    <property type="match status" value="1"/>
</dbReference>
<name>A0A841BK94_9ACTN</name>
<dbReference type="Proteomes" id="UP000587527">
    <property type="component" value="Unassembled WGS sequence"/>
</dbReference>
<dbReference type="AlphaFoldDB" id="A0A841BK94"/>
<dbReference type="SUPFAM" id="SSF46894">
    <property type="entry name" value="C-terminal effector domain of the bipartite response regulators"/>
    <property type="match status" value="1"/>
</dbReference>
<comment type="caution">
    <text evidence="7">The sequence shown here is derived from an EMBL/GenBank/DDBJ whole genome shotgun (WGS) entry which is preliminary data.</text>
</comment>
<sequence length="279" mass="30569">MTITDAVSPTLPTFSCLGPVVVRAGRLDSVLIRSSAAGRLLAVFLVAANRPISRRQLVDELWGADPPRTAENALHVQVARLRRRLRAWEAPARIETGPGGYALRMAPQHLDIECFLGELRVADRLCETDPAQASAAAARATAMWRGEPFEGLDLGVMGRDARARLTELRLRALSLHAVTAMVCGRDSLVDLQSSVAAFPLHEEFVRMLMVALYRAGRQGDAITVYRDARARLVEELGAEPTPRLAATMADILRHESYLDDPVTMGVNPWLPSPCERVMS</sequence>
<evidence type="ECO:0000256" key="2">
    <source>
        <dbReference type="ARBA" id="ARBA00023015"/>
    </source>
</evidence>
<accession>A0A841BK94</accession>
<dbReference type="EMBL" id="JACHMN010000001">
    <property type="protein sequence ID" value="MBB5867768.1"/>
    <property type="molecule type" value="Genomic_DNA"/>
</dbReference>
<dbReference type="RefSeq" id="WP_184832912.1">
    <property type="nucleotide sequence ID" value="NZ_JACHMN010000001.1"/>
</dbReference>
<dbReference type="PANTHER" id="PTHR35807:SF1">
    <property type="entry name" value="TRANSCRIPTIONAL REGULATOR REDD"/>
    <property type="match status" value="1"/>
</dbReference>
<dbReference type="GO" id="GO:0000160">
    <property type="term" value="P:phosphorelay signal transduction system"/>
    <property type="evidence" value="ECO:0007669"/>
    <property type="project" value="InterPro"/>
</dbReference>
<dbReference type="InterPro" id="IPR036388">
    <property type="entry name" value="WH-like_DNA-bd_sf"/>
</dbReference>
<evidence type="ECO:0000256" key="1">
    <source>
        <dbReference type="ARBA" id="ARBA00005820"/>
    </source>
</evidence>
<comment type="similarity">
    <text evidence="1">Belongs to the AfsR/DnrI/RedD regulatory family.</text>
</comment>
<dbReference type="Pfam" id="PF00486">
    <property type="entry name" value="Trans_reg_C"/>
    <property type="match status" value="1"/>
</dbReference>
<dbReference type="InterPro" id="IPR011990">
    <property type="entry name" value="TPR-like_helical_dom_sf"/>
</dbReference>
<keyword evidence="8" id="KW-1185">Reference proteome</keyword>
<dbReference type="GO" id="GO:0006355">
    <property type="term" value="P:regulation of DNA-templated transcription"/>
    <property type="evidence" value="ECO:0007669"/>
    <property type="project" value="InterPro"/>
</dbReference>
<keyword evidence="2" id="KW-0805">Transcription regulation</keyword>
<keyword evidence="3 5" id="KW-0238">DNA-binding</keyword>
<feature type="domain" description="OmpR/PhoB-type" evidence="6">
    <location>
        <begin position="1"/>
        <end position="105"/>
    </location>
</feature>
<dbReference type="SMART" id="SM00862">
    <property type="entry name" value="Trans_reg_C"/>
    <property type="match status" value="1"/>
</dbReference>
<evidence type="ECO:0000256" key="4">
    <source>
        <dbReference type="ARBA" id="ARBA00023163"/>
    </source>
</evidence>
<evidence type="ECO:0000256" key="3">
    <source>
        <dbReference type="ARBA" id="ARBA00023125"/>
    </source>
</evidence>
<dbReference type="InterPro" id="IPR001867">
    <property type="entry name" value="OmpR/PhoB-type_DNA-bd"/>
</dbReference>
<feature type="DNA-binding region" description="OmpR/PhoB-type" evidence="5">
    <location>
        <begin position="1"/>
        <end position="105"/>
    </location>
</feature>
<dbReference type="Gene3D" id="1.10.10.10">
    <property type="entry name" value="Winged helix-like DNA-binding domain superfamily/Winged helix DNA-binding domain"/>
    <property type="match status" value="1"/>
</dbReference>
<evidence type="ECO:0000313" key="7">
    <source>
        <dbReference type="EMBL" id="MBB5867768.1"/>
    </source>
</evidence>
<dbReference type="Gene3D" id="1.25.40.10">
    <property type="entry name" value="Tetratricopeptide repeat domain"/>
    <property type="match status" value="1"/>
</dbReference>
<dbReference type="InterPro" id="IPR051677">
    <property type="entry name" value="AfsR-DnrI-RedD_regulator"/>
</dbReference>
<organism evidence="7 8">
    <name type="scientific">Allocatelliglobosispora scoriae</name>
    <dbReference type="NCBI Taxonomy" id="643052"/>
    <lineage>
        <taxon>Bacteria</taxon>
        <taxon>Bacillati</taxon>
        <taxon>Actinomycetota</taxon>
        <taxon>Actinomycetes</taxon>
        <taxon>Micromonosporales</taxon>
        <taxon>Micromonosporaceae</taxon>
        <taxon>Allocatelliglobosispora</taxon>
    </lineage>
</organism>
<protein>
    <submittedName>
        <fullName evidence="7">DNA-binding SARP family transcriptional activator</fullName>
    </submittedName>
</protein>
<evidence type="ECO:0000313" key="8">
    <source>
        <dbReference type="Proteomes" id="UP000587527"/>
    </source>
</evidence>